<dbReference type="EMBL" id="JACXVP010000004">
    <property type="protein sequence ID" value="KAG5612726.1"/>
    <property type="molecule type" value="Genomic_DNA"/>
</dbReference>
<sequence>MAEITQIVKEMQMSYSVPSTEINANGVVGTILKYSGTFYLIFSRLCDQINWDVLFTSSACLLQDLLMKRVVSFW</sequence>
<comment type="caution">
    <text evidence="1">The sequence shown here is derived from an EMBL/GenBank/DDBJ whole genome shotgun (WGS) entry which is preliminary data.</text>
</comment>
<dbReference type="AlphaFoldDB" id="A0A9J5ZKS3"/>
<reference evidence="1 2" key="1">
    <citation type="submission" date="2020-09" db="EMBL/GenBank/DDBJ databases">
        <title>De no assembly of potato wild relative species, Solanum commersonii.</title>
        <authorList>
            <person name="Cho K."/>
        </authorList>
    </citation>
    <scope>NUCLEOTIDE SEQUENCE [LARGE SCALE GENOMIC DNA]</scope>
    <source>
        <strain evidence="1">LZ3.2</strain>
        <tissue evidence="1">Leaf</tissue>
    </source>
</reference>
<proteinExistence type="predicted"/>
<evidence type="ECO:0000313" key="2">
    <source>
        <dbReference type="Proteomes" id="UP000824120"/>
    </source>
</evidence>
<dbReference type="Proteomes" id="UP000824120">
    <property type="component" value="Chromosome 4"/>
</dbReference>
<keyword evidence="2" id="KW-1185">Reference proteome</keyword>
<gene>
    <name evidence="1" type="ORF">H5410_024007</name>
</gene>
<organism evidence="1 2">
    <name type="scientific">Solanum commersonii</name>
    <name type="common">Commerson's wild potato</name>
    <name type="synonym">Commerson's nightshade</name>
    <dbReference type="NCBI Taxonomy" id="4109"/>
    <lineage>
        <taxon>Eukaryota</taxon>
        <taxon>Viridiplantae</taxon>
        <taxon>Streptophyta</taxon>
        <taxon>Embryophyta</taxon>
        <taxon>Tracheophyta</taxon>
        <taxon>Spermatophyta</taxon>
        <taxon>Magnoliopsida</taxon>
        <taxon>eudicotyledons</taxon>
        <taxon>Gunneridae</taxon>
        <taxon>Pentapetalae</taxon>
        <taxon>asterids</taxon>
        <taxon>lamiids</taxon>
        <taxon>Solanales</taxon>
        <taxon>Solanaceae</taxon>
        <taxon>Solanoideae</taxon>
        <taxon>Solaneae</taxon>
        <taxon>Solanum</taxon>
    </lineage>
</organism>
<accession>A0A9J5ZKS3</accession>
<protein>
    <submittedName>
        <fullName evidence="1">Uncharacterized protein</fullName>
    </submittedName>
</protein>
<evidence type="ECO:0000313" key="1">
    <source>
        <dbReference type="EMBL" id="KAG5612726.1"/>
    </source>
</evidence>
<name>A0A9J5ZKS3_SOLCO</name>